<reference evidence="1 2" key="1">
    <citation type="journal article" date="2021" name="Hortic Res">
        <title>High-quality reference genome and annotation aids understanding of berry development for evergreen blueberry (Vaccinium darrowii).</title>
        <authorList>
            <person name="Yu J."/>
            <person name="Hulse-Kemp A.M."/>
            <person name="Babiker E."/>
            <person name="Staton M."/>
        </authorList>
    </citation>
    <scope>NUCLEOTIDE SEQUENCE [LARGE SCALE GENOMIC DNA]</scope>
    <source>
        <strain evidence="2">cv. NJ 8807/NJ 8810</strain>
        <tissue evidence="1">Young leaf</tissue>
    </source>
</reference>
<name>A0ACB7WZ12_9ERIC</name>
<accession>A0ACB7WZ12</accession>
<gene>
    <name evidence="1" type="ORF">Vadar_008454</name>
</gene>
<keyword evidence="2" id="KW-1185">Reference proteome</keyword>
<proteinExistence type="predicted"/>
<comment type="caution">
    <text evidence="1">The sequence shown here is derived from an EMBL/GenBank/DDBJ whole genome shotgun (WGS) entry which is preliminary data.</text>
</comment>
<dbReference type="EMBL" id="CM037152">
    <property type="protein sequence ID" value="KAH7833651.1"/>
    <property type="molecule type" value="Genomic_DNA"/>
</dbReference>
<dbReference type="Proteomes" id="UP000828048">
    <property type="component" value="Chromosome 2"/>
</dbReference>
<evidence type="ECO:0000313" key="2">
    <source>
        <dbReference type="Proteomes" id="UP000828048"/>
    </source>
</evidence>
<sequence>MSNESTKNCLPSFSPPRPPPPSSSSVSSSSSIDSYIGSFISLTSKFEIRYEGVLHYLNPQDSTLALTNVRSYGTEGRKKDGPQIPPSDRVYEYIMFRGSDIKDLQVKSLPPAQKEELIQNDPAIIQSHSLLSPSSSSKPVPADGGNLTKVSSYQEPLVLTKVGSYQESLYQSGNPMTPPQATQNGNVASLTQPTYWPGYSGMSSNIPYASQHANPLLPVSATTPSLPVANQNLLQPSATSPSINLGLTYPPKNDSNYVHLSNIPSLCPEQRPNSSSVPSLLSVKPSLPSHPAFLTANRLTASPFPSPRKNLSAIEAPIIDKAGSDSLPGISFQSLPYSASSAADSTLGSLLEGPPALLTPNQLAQPRPPLLPSTQNPYLDRKDVVPMNSTPNLSSSIATPAVQAPLLPLPHTAQQFTEEFDFEAMNEKFKKEEVWGYLGGAKQRAKAEGMEDTAVGQNLGHEGSYSSAPSLDPNPAYKKDDFFDTISCNSVARGPRTEQNRFSDRMKHNTATFGNIHQRPHLGYGGHGAAGGTGENFRDSYNNWERRYNYGGRGRGGNWRI</sequence>
<evidence type="ECO:0000313" key="1">
    <source>
        <dbReference type="EMBL" id="KAH7833651.1"/>
    </source>
</evidence>
<organism evidence="1 2">
    <name type="scientific">Vaccinium darrowii</name>
    <dbReference type="NCBI Taxonomy" id="229202"/>
    <lineage>
        <taxon>Eukaryota</taxon>
        <taxon>Viridiplantae</taxon>
        <taxon>Streptophyta</taxon>
        <taxon>Embryophyta</taxon>
        <taxon>Tracheophyta</taxon>
        <taxon>Spermatophyta</taxon>
        <taxon>Magnoliopsida</taxon>
        <taxon>eudicotyledons</taxon>
        <taxon>Gunneridae</taxon>
        <taxon>Pentapetalae</taxon>
        <taxon>asterids</taxon>
        <taxon>Ericales</taxon>
        <taxon>Ericaceae</taxon>
        <taxon>Vaccinioideae</taxon>
        <taxon>Vaccinieae</taxon>
        <taxon>Vaccinium</taxon>
    </lineage>
</organism>
<protein>
    <submittedName>
        <fullName evidence="1">Uncharacterized protein</fullName>
    </submittedName>
</protein>